<dbReference type="Proteomes" id="UP000433309">
    <property type="component" value="Unassembled WGS sequence"/>
</dbReference>
<keyword evidence="3" id="KW-1185">Reference proteome</keyword>
<evidence type="ECO:0000313" key="3">
    <source>
        <dbReference type="Proteomes" id="UP000433309"/>
    </source>
</evidence>
<accession>A0A6I2KU37</accession>
<sequence length="71" mass="8163">MQEWLADRVGFVQYPRLRPADARTRRHHGMQWKYQMPLLTRLGLAVFSLATIVVAGAALIVMLYIAYVAIF</sequence>
<dbReference type="EMBL" id="WKJK01000001">
    <property type="protein sequence ID" value="MRW88870.1"/>
    <property type="molecule type" value="Genomic_DNA"/>
</dbReference>
<gene>
    <name evidence="2" type="ORF">GJ699_02610</name>
</gene>
<keyword evidence="1" id="KW-0812">Transmembrane</keyword>
<reference evidence="2 3" key="1">
    <citation type="submission" date="2019-11" db="EMBL/GenBank/DDBJ databases">
        <title>Novel species isolated from a subtropical stream in China.</title>
        <authorList>
            <person name="Lu H."/>
        </authorList>
    </citation>
    <scope>NUCLEOTIDE SEQUENCE [LARGE SCALE GENOMIC DNA]</scope>
    <source>
        <strain evidence="2 3">FT80W</strain>
    </source>
</reference>
<keyword evidence="1" id="KW-0472">Membrane</keyword>
<dbReference type="AlphaFoldDB" id="A0A6I2KU37"/>
<feature type="transmembrane region" description="Helical" evidence="1">
    <location>
        <begin position="42"/>
        <end position="70"/>
    </location>
</feature>
<comment type="caution">
    <text evidence="2">The sequence shown here is derived from an EMBL/GenBank/DDBJ whole genome shotgun (WGS) entry which is preliminary data.</text>
</comment>
<evidence type="ECO:0000313" key="2">
    <source>
        <dbReference type="EMBL" id="MRW88870.1"/>
    </source>
</evidence>
<organism evidence="2 3">
    <name type="scientific">Duganella guangzhouensis</name>
    <dbReference type="NCBI Taxonomy" id="2666084"/>
    <lineage>
        <taxon>Bacteria</taxon>
        <taxon>Pseudomonadati</taxon>
        <taxon>Pseudomonadota</taxon>
        <taxon>Betaproteobacteria</taxon>
        <taxon>Burkholderiales</taxon>
        <taxon>Oxalobacteraceae</taxon>
        <taxon>Telluria group</taxon>
        <taxon>Duganella</taxon>
    </lineage>
</organism>
<name>A0A6I2KU37_9BURK</name>
<evidence type="ECO:0000256" key="1">
    <source>
        <dbReference type="SAM" id="Phobius"/>
    </source>
</evidence>
<proteinExistence type="predicted"/>
<protein>
    <submittedName>
        <fullName evidence="2">Uncharacterized protein</fullName>
    </submittedName>
</protein>
<dbReference type="RefSeq" id="WP_154372792.1">
    <property type="nucleotide sequence ID" value="NZ_WKJK01000001.1"/>
</dbReference>
<keyword evidence="1" id="KW-1133">Transmembrane helix</keyword>